<reference evidence="9 10" key="1">
    <citation type="submission" date="2019-05" db="EMBL/GenBank/DDBJ databases">
        <title>Identification and Biocontrol Activity Analysis of Biocontrol Strain PF-1 Based on Genome-wide Data.</title>
        <authorList>
            <person name="Qi J."/>
        </authorList>
    </citation>
    <scope>NUCLEOTIDE SEQUENCE [LARGE SCALE GENOMIC DNA]</scope>
    <source>
        <strain evidence="9 10">PF-1</strain>
    </source>
</reference>
<evidence type="ECO:0000313" key="9">
    <source>
        <dbReference type="EMBL" id="TMM62648.1"/>
    </source>
</evidence>
<keyword evidence="4 8" id="KW-0812">Transmembrane</keyword>
<proteinExistence type="predicted"/>
<feature type="transmembrane region" description="Helical" evidence="8">
    <location>
        <begin position="51"/>
        <end position="73"/>
    </location>
</feature>
<evidence type="ECO:0000256" key="1">
    <source>
        <dbReference type="ARBA" id="ARBA00004127"/>
    </source>
</evidence>
<feature type="transmembrane region" description="Helical" evidence="8">
    <location>
        <begin position="12"/>
        <end position="31"/>
    </location>
</feature>
<keyword evidence="3" id="KW-1003">Cell membrane</keyword>
<dbReference type="PANTHER" id="PTHR30335:SF0">
    <property type="entry name" value="ION-TRANSLOCATING OXIDOREDUCTASE COMPLEX SUBUNIT A"/>
    <property type="match status" value="1"/>
</dbReference>
<name>A0ABY2VHM2_9PSED</name>
<dbReference type="PANTHER" id="PTHR30335">
    <property type="entry name" value="INTEGRAL MEMBRANE PROTEIN OF SOXR-REDUCING COMPLEX"/>
    <property type="match status" value="1"/>
</dbReference>
<feature type="transmembrane region" description="Helical" evidence="8">
    <location>
        <begin position="85"/>
        <end position="105"/>
    </location>
</feature>
<comment type="subcellular location">
    <subcellularLocation>
        <location evidence="1">Endomembrane system</location>
        <topology evidence="1">Multi-pass membrane protein</topology>
    </subcellularLocation>
</comment>
<evidence type="ECO:0000256" key="6">
    <source>
        <dbReference type="ARBA" id="ARBA00022989"/>
    </source>
</evidence>
<feature type="transmembrane region" description="Helical" evidence="8">
    <location>
        <begin position="182"/>
        <end position="202"/>
    </location>
</feature>
<evidence type="ECO:0000256" key="7">
    <source>
        <dbReference type="ARBA" id="ARBA00023136"/>
    </source>
</evidence>
<keyword evidence="10" id="KW-1185">Reference proteome</keyword>
<feature type="transmembrane region" description="Helical" evidence="8">
    <location>
        <begin position="117"/>
        <end position="134"/>
    </location>
</feature>
<keyword evidence="3" id="KW-0997">Cell inner membrane</keyword>
<evidence type="ECO:0000313" key="10">
    <source>
        <dbReference type="Proteomes" id="UP000310095"/>
    </source>
</evidence>
<organism evidence="9 10">
    <name type="scientific">Pseudomonas protegens</name>
    <dbReference type="NCBI Taxonomy" id="380021"/>
    <lineage>
        <taxon>Bacteria</taxon>
        <taxon>Pseudomonadati</taxon>
        <taxon>Pseudomonadota</taxon>
        <taxon>Gammaproteobacteria</taxon>
        <taxon>Pseudomonadales</taxon>
        <taxon>Pseudomonadaceae</taxon>
        <taxon>Pseudomonas</taxon>
    </lineage>
</organism>
<evidence type="ECO:0000256" key="8">
    <source>
        <dbReference type="SAM" id="Phobius"/>
    </source>
</evidence>
<evidence type="ECO:0000256" key="2">
    <source>
        <dbReference type="ARBA" id="ARBA00022448"/>
    </source>
</evidence>
<evidence type="ECO:0000256" key="5">
    <source>
        <dbReference type="ARBA" id="ARBA00022967"/>
    </source>
</evidence>
<protein>
    <submittedName>
        <fullName evidence="9">NADH:quinone oxidoreductase</fullName>
    </submittedName>
</protein>
<comment type="caution">
    <text evidence="9">The sequence shown here is derived from an EMBL/GenBank/DDBJ whole genome shotgun (WGS) entry which is preliminary data.</text>
</comment>
<keyword evidence="7 8" id="KW-0472">Membrane</keyword>
<dbReference type="EMBL" id="VAVY01000003">
    <property type="protein sequence ID" value="TMM62648.1"/>
    <property type="molecule type" value="Genomic_DNA"/>
</dbReference>
<dbReference type="Proteomes" id="UP000310095">
    <property type="component" value="Unassembled WGS sequence"/>
</dbReference>
<sequence>MKDSLPVPAPTMTDFLLALVSTALINNFVLQWPLGVDPLLQAPADGARLRIHALGLATTALMLVSCALGHVLYRGVLVPSGLQSLQLFAWLSLSVLLIGPALHWLPRALPSLPFDGLWPLLLANAGMLGLLLIASGENLGLATLGAMSLGAGLGFWLVLSLFNDLRQRISTNDIPLPWQGLPIDLISAGLLAVAFFGFNGLLKT</sequence>
<dbReference type="InterPro" id="IPR003667">
    <property type="entry name" value="NqrDE/RnfAE"/>
</dbReference>
<dbReference type="InterPro" id="IPR050133">
    <property type="entry name" value="NqrDE/RnfAE_oxidrdctase"/>
</dbReference>
<feature type="transmembrane region" description="Helical" evidence="8">
    <location>
        <begin position="141"/>
        <end position="162"/>
    </location>
</feature>
<evidence type="ECO:0000256" key="4">
    <source>
        <dbReference type="ARBA" id="ARBA00022692"/>
    </source>
</evidence>
<keyword evidence="5" id="KW-1278">Translocase</keyword>
<evidence type="ECO:0000256" key="3">
    <source>
        <dbReference type="ARBA" id="ARBA00022519"/>
    </source>
</evidence>
<keyword evidence="6 8" id="KW-1133">Transmembrane helix</keyword>
<dbReference type="Pfam" id="PF02508">
    <property type="entry name" value="Rnf-Nqr"/>
    <property type="match status" value="1"/>
</dbReference>
<gene>
    <name evidence="9" type="ORF">FEF10_21420</name>
</gene>
<keyword evidence="2" id="KW-0813">Transport</keyword>
<accession>A0ABY2VHM2</accession>